<evidence type="ECO:0000313" key="1">
    <source>
        <dbReference type="EMBL" id="PCH39796.1"/>
    </source>
</evidence>
<reference evidence="1 2" key="1">
    <citation type="journal article" date="2012" name="Science">
        <title>The Paleozoic origin of enzymatic lignin decomposition reconstructed from 31 fungal genomes.</title>
        <authorList>
            <person name="Floudas D."/>
            <person name="Binder M."/>
            <person name="Riley R."/>
            <person name="Barry K."/>
            <person name="Blanchette R.A."/>
            <person name="Henrissat B."/>
            <person name="Martinez A.T."/>
            <person name="Otillar R."/>
            <person name="Spatafora J.W."/>
            <person name="Yadav J.S."/>
            <person name="Aerts A."/>
            <person name="Benoit I."/>
            <person name="Boyd A."/>
            <person name="Carlson A."/>
            <person name="Copeland A."/>
            <person name="Coutinho P.M."/>
            <person name="de Vries R.P."/>
            <person name="Ferreira P."/>
            <person name="Findley K."/>
            <person name="Foster B."/>
            <person name="Gaskell J."/>
            <person name="Glotzer D."/>
            <person name="Gorecki P."/>
            <person name="Heitman J."/>
            <person name="Hesse C."/>
            <person name="Hori C."/>
            <person name="Igarashi K."/>
            <person name="Jurgens J.A."/>
            <person name="Kallen N."/>
            <person name="Kersten P."/>
            <person name="Kohler A."/>
            <person name="Kuees U."/>
            <person name="Kumar T.K.A."/>
            <person name="Kuo A."/>
            <person name="LaButti K."/>
            <person name="Larrondo L.F."/>
            <person name="Lindquist E."/>
            <person name="Ling A."/>
            <person name="Lombard V."/>
            <person name="Lucas S."/>
            <person name="Lundell T."/>
            <person name="Martin R."/>
            <person name="McLaughlin D.J."/>
            <person name="Morgenstern I."/>
            <person name="Morin E."/>
            <person name="Murat C."/>
            <person name="Nagy L.G."/>
            <person name="Nolan M."/>
            <person name="Ohm R.A."/>
            <person name="Patyshakuliyeva A."/>
            <person name="Rokas A."/>
            <person name="Ruiz-Duenas F.J."/>
            <person name="Sabat G."/>
            <person name="Salamov A."/>
            <person name="Samejima M."/>
            <person name="Schmutz J."/>
            <person name="Slot J.C."/>
            <person name="St John F."/>
            <person name="Stenlid J."/>
            <person name="Sun H."/>
            <person name="Sun S."/>
            <person name="Syed K."/>
            <person name="Tsang A."/>
            <person name="Wiebenga A."/>
            <person name="Young D."/>
            <person name="Pisabarro A."/>
            <person name="Eastwood D.C."/>
            <person name="Martin F."/>
            <person name="Cullen D."/>
            <person name="Grigoriev I.V."/>
            <person name="Hibbett D.S."/>
        </authorList>
    </citation>
    <scope>NUCLEOTIDE SEQUENCE [LARGE SCALE GENOMIC DNA]</scope>
    <source>
        <strain evidence="1 2">MD-104</strain>
    </source>
</reference>
<name>A0A2H3JC76_WOLCO</name>
<evidence type="ECO:0000313" key="2">
    <source>
        <dbReference type="Proteomes" id="UP000218811"/>
    </source>
</evidence>
<sequence>MEDRFTEKLGVDVPVERQIKWGFIGHGNVKGSLRQYSQLQEAPILSISSEL</sequence>
<accession>A0A2H3JC76</accession>
<dbReference type="AlphaFoldDB" id="A0A2H3JC76"/>
<protein>
    <submittedName>
        <fullName evidence="1">Uncharacterized protein</fullName>
    </submittedName>
</protein>
<gene>
    <name evidence="1" type="ORF">WOLCODRAFT_149836</name>
</gene>
<proteinExistence type="predicted"/>
<dbReference type="Proteomes" id="UP000218811">
    <property type="component" value="Unassembled WGS sequence"/>
</dbReference>
<dbReference type="EMBL" id="KB468053">
    <property type="protein sequence ID" value="PCH39796.1"/>
    <property type="molecule type" value="Genomic_DNA"/>
</dbReference>
<organism evidence="1 2">
    <name type="scientific">Wolfiporia cocos (strain MD-104)</name>
    <name type="common">Brown rot fungus</name>
    <dbReference type="NCBI Taxonomy" id="742152"/>
    <lineage>
        <taxon>Eukaryota</taxon>
        <taxon>Fungi</taxon>
        <taxon>Dikarya</taxon>
        <taxon>Basidiomycota</taxon>
        <taxon>Agaricomycotina</taxon>
        <taxon>Agaricomycetes</taxon>
        <taxon>Polyporales</taxon>
        <taxon>Phaeolaceae</taxon>
        <taxon>Wolfiporia</taxon>
    </lineage>
</organism>
<keyword evidence="2" id="KW-1185">Reference proteome</keyword>